<gene>
    <name evidence="1" type="ORF">COCNU_12G002690</name>
</gene>
<dbReference type="Proteomes" id="UP000797356">
    <property type="component" value="Chromosome 12"/>
</dbReference>
<comment type="caution">
    <text evidence="1">The sequence shown here is derived from an EMBL/GenBank/DDBJ whole genome shotgun (WGS) entry which is preliminary data.</text>
</comment>
<dbReference type="AlphaFoldDB" id="A0A8K0N9U0"/>
<proteinExistence type="predicted"/>
<organism evidence="1 2">
    <name type="scientific">Cocos nucifera</name>
    <name type="common">Coconut palm</name>
    <dbReference type="NCBI Taxonomy" id="13894"/>
    <lineage>
        <taxon>Eukaryota</taxon>
        <taxon>Viridiplantae</taxon>
        <taxon>Streptophyta</taxon>
        <taxon>Embryophyta</taxon>
        <taxon>Tracheophyta</taxon>
        <taxon>Spermatophyta</taxon>
        <taxon>Magnoliopsida</taxon>
        <taxon>Liliopsida</taxon>
        <taxon>Arecaceae</taxon>
        <taxon>Arecoideae</taxon>
        <taxon>Cocoseae</taxon>
        <taxon>Attaleinae</taxon>
        <taxon>Cocos</taxon>
    </lineage>
</organism>
<evidence type="ECO:0000313" key="2">
    <source>
        <dbReference type="Proteomes" id="UP000797356"/>
    </source>
</evidence>
<evidence type="ECO:0000313" key="1">
    <source>
        <dbReference type="EMBL" id="KAG1365269.1"/>
    </source>
</evidence>
<protein>
    <submittedName>
        <fullName evidence="1">Uncharacterized protein</fullName>
    </submittedName>
</protein>
<reference evidence="1" key="1">
    <citation type="journal article" date="2017" name="Gigascience">
        <title>The genome draft of coconut (Cocos nucifera).</title>
        <authorList>
            <person name="Xiao Y."/>
            <person name="Xu P."/>
            <person name="Fan H."/>
            <person name="Baudouin L."/>
            <person name="Xia W."/>
            <person name="Bocs S."/>
            <person name="Xu J."/>
            <person name="Li Q."/>
            <person name="Guo A."/>
            <person name="Zhou L."/>
            <person name="Li J."/>
            <person name="Wu Y."/>
            <person name="Ma Z."/>
            <person name="Armero A."/>
            <person name="Issali A.E."/>
            <person name="Liu N."/>
            <person name="Peng M."/>
            <person name="Yang Y."/>
        </authorList>
    </citation>
    <scope>NUCLEOTIDE SEQUENCE</scope>
    <source>
        <tissue evidence="1">Spear leaf of Hainan Tall coconut</tissue>
    </source>
</reference>
<dbReference type="EMBL" id="CM017883">
    <property type="protein sequence ID" value="KAG1365269.1"/>
    <property type="molecule type" value="Genomic_DNA"/>
</dbReference>
<name>A0A8K0N9U0_COCNU</name>
<keyword evidence="2" id="KW-1185">Reference proteome</keyword>
<reference evidence="1" key="2">
    <citation type="submission" date="2019-07" db="EMBL/GenBank/DDBJ databases">
        <authorList>
            <person name="Yang Y."/>
            <person name="Bocs S."/>
            <person name="Baudouin L."/>
        </authorList>
    </citation>
    <scope>NUCLEOTIDE SEQUENCE</scope>
    <source>
        <tissue evidence="1">Spear leaf of Hainan Tall coconut</tissue>
    </source>
</reference>
<sequence>MEEREAPATLSVVSPFFFRQSIPPLAAASHGHLEGRARGDRAIAGLLLPLYLPSRISHGHHEPSSLSILLFSSLSLSLSPLLCSGSSCSAFGCRIVVAKLIKAKVRSLVSSLVLPLLD</sequence>
<accession>A0A8K0N9U0</accession>